<dbReference type="Pfam" id="PF06699">
    <property type="entry name" value="PIG-F"/>
    <property type="match status" value="1"/>
</dbReference>
<comment type="pathway">
    <text evidence="2">Glycolipid biosynthesis; glycosylphosphatidylinositol-anchor biosynthesis.</text>
</comment>
<keyword evidence="3" id="KW-0337">GPI-anchor biosynthesis</keyword>
<feature type="transmembrane region" description="Helical" evidence="8">
    <location>
        <begin position="120"/>
        <end position="144"/>
    </location>
</feature>
<dbReference type="InterPro" id="IPR009580">
    <property type="entry name" value="GPI_biosynthesis_protein_Pig-F"/>
</dbReference>
<evidence type="ECO:0000313" key="10">
    <source>
        <dbReference type="Proteomes" id="UP001217582"/>
    </source>
</evidence>
<proteinExistence type="predicted"/>
<dbReference type="GO" id="GO:0006506">
    <property type="term" value="P:GPI anchor biosynthetic process"/>
    <property type="evidence" value="ECO:0007669"/>
    <property type="project" value="UniProtKB-KW"/>
</dbReference>
<keyword evidence="5" id="KW-0256">Endoplasmic reticulum</keyword>
<evidence type="ECO:0000256" key="7">
    <source>
        <dbReference type="ARBA" id="ARBA00023136"/>
    </source>
</evidence>
<keyword evidence="6 8" id="KW-1133">Transmembrane helix</keyword>
<gene>
    <name evidence="9" type="ORF">MARU1_000949</name>
</gene>
<evidence type="ECO:0000256" key="8">
    <source>
        <dbReference type="SAM" id="Phobius"/>
    </source>
</evidence>
<evidence type="ECO:0000256" key="2">
    <source>
        <dbReference type="ARBA" id="ARBA00004687"/>
    </source>
</evidence>
<reference evidence="9 10" key="1">
    <citation type="submission" date="2023-03" db="EMBL/GenBank/DDBJ databases">
        <title>Mating type loci evolution in Malassezia.</title>
        <authorList>
            <person name="Coelho M.A."/>
        </authorList>
    </citation>
    <scope>NUCLEOTIDE SEQUENCE [LARGE SCALE GENOMIC DNA]</scope>
    <source>
        <strain evidence="9 10">CBS 13387</strain>
    </source>
</reference>
<evidence type="ECO:0000256" key="4">
    <source>
        <dbReference type="ARBA" id="ARBA00022692"/>
    </source>
</evidence>
<sequence length="231" mass="25112">MPRSTWPVRHTFDLALILFVLQPTLLVFTLVDFARTSESTTFLGQSFAYLSRVLRPGQRASSVDKSSLVWEAMHSLFGITLTQAWYCVRMNGWLSMAEGYERKEDAAALKRRRIPIRAQVEAIVFSSFSLPLLWALSASVIFALGAPANTAHFGSAILAAHVTLLGLWPVSHILGLPPSPMWSRILAAPSHATPGEILVLVPSACACLGAALGAWAQALDWGPCTLRLSVS</sequence>
<evidence type="ECO:0000256" key="3">
    <source>
        <dbReference type="ARBA" id="ARBA00022502"/>
    </source>
</evidence>
<dbReference type="EMBL" id="CP119917">
    <property type="protein sequence ID" value="WFD14938.1"/>
    <property type="molecule type" value="Genomic_DNA"/>
</dbReference>
<evidence type="ECO:0000256" key="1">
    <source>
        <dbReference type="ARBA" id="ARBA00004477"/>
    </source>
</evidence>
<keyword evidence="7 8" id="KW-0472">Membrane</keyword>
<dbReference type="AlphaFoldDB" id="A0AAJ5YYP3"/>
<comment type="subcellular location">
    <subcellularLocation>
        <location evidence="1">Endoplasmic reticulum membrane</location>
        <topology evidence="1">Multi-pass membrane protein</topology>
    </subcellularLocation>
</comment>
<feature type="transmembrane region" description="Helical" evidence="8">
    <location>
        <begin position="12"/>
        <end position="31"/>
    </location>
</feature>
<dbReference type="Proteomes" id="UP001217582">
    <property type="component" value="Chromosome 2"/>
</dbReference>
<keyword evidence="10" id="KW-1185">Reference proteome</keyword>
<feature type="transmembrane region" description="Helical" evidence="8">
    <location>
        <begin position="197"/>
        <end position="218"/>
    </location>
</feature>
<organism evidence="9 10">
    <name type="scientific">Malassezia arunalokei</name>
    <dbReference type="NCBI Taxonomy" id="1514897"/>
    <lineage>
        <taxon>Eukaryota</taxon>
        <taxon>Fungi</taxon>
        <taxon>Dikarya</taxon>
        <taxon>Basidiomycota</taxon>
        <taxon>Ustilaginomycotina</taxon>
        <taxon>Malasseziomycetes</taxon>
        <taxon>Malasseziales</taxon>
        <taxon>Malasseziaceae</taxon>
        <taxon>Malassezia</taxon>
    </lineage>
</organism>
<evidence type="ECO:0000256" key="6">
    <source>
        <dbReference type="ARBA" id="ARBA00022989"/>
    </source>
</evidence>
<protein>
    <submittedName>
        <fullName evidence="9">Uncharacterized protein</fullName>
    </submittedName>
</protein>
<name>A0AAJ5YYP3_9BASI</name>
<evidence type="ECO:0000256" key="5">
    <source>
        <dbReference type="ARBA" id="ARBA00022824"/>
    </source>
</evidence>
<keyword evidence="4 8" id="KW-0812">Transmembrane</keyword>
<feature type="transmembrane region" description="Helical" evidence="8">
    <location>
        <begin position="156"/>
        <end position="176"/>
    </location>
</feature>
<dbReference type="GO" id="GO:0005789">
    <property type="term" value="C:endoplasmic reticulum membrane"/>
    <property type="evidence" value="ECO:0007669"/>
    <property type="project" value="UniProtKB-SubCell"/>
</dbReference>
<accession>A0AAJ5YYP3</accession>
<evidence type="ECO:0000313" key="9">
    <source>
        <dbReference type="EMBL" id="WFD14938.1"/>
    </source>
</evidence>